<evidence type="ECO:0000256" key="1">
    <source>
        <dbReference type="SAM" id="MobiDB-lite"/>
    </source>
</evidence>
<dbReference type="EMBL" id="LYMM01000002">
    <property type="protein sequence ID" value="PNU06481.1"/>
    <property type="molecule type" value="Genomic_DNA"/>
</dbReference>
<feature type="compositionally biased region" description="Basic residues" evidence="1">
    <location>
        <begin position="1"/>
        <end position="10"/>
    </location>
</feature>
<feature type="region of interest" description="Disordered" evidence="1">
    <location>
        <begin position="1"/>
        <end position="29"/>
    </location>
</feature>
<dbReference type="InterPro" id="IPR010270">
    <property type="entry name" value="Phage_P2_GpM"/>
</dbReference>
<evidence type="ECO:0008006" key="4">
    <source>
        <dbReference type="Google" id="ProtNLM"/>
    </source>
</evidence>
<dbReference type="Proteomes" id="UP000236327">
    <property type="component" value="Unassembled WGS sequence"/>
</dbReference>
<organism evidence="2 3">
    <name type="scientific">Novosphingobium guangzhouense</name>
    <dbReference type="NCBI Taxonomy" id="1850347"/>
    <lineage>
        <taxon>Bacteria</taxon>
        <taxon>Pseudomonadati</taxon>
        <taxon>Pseudomonadota</taxon>
        <taxon>Alphaproteobacteria</taxon>
        <taxon>Sphingomonadales</taxon>
        <taxon>Sphingomonadaceae</taxon>
        <taxon>Novosphingobium</taxon>
    </lineage>
</organism>
<dbReference type="GO" id="GO:0003677">
    <property type="term" value="F:DNA binding"/>
    <property type="evidence" value="ECO:0007669"/>
    <property type="project" value="InterPro"/>
</dbReference>
<dbReference type="RefSeq" id="WP_103094424.1">
    <property type="nucleotide sequence ID" value="NZ_LYMM01000002.1"/>
</dbReference>
<protein>
    <recommendedName>
        <fullName evidence="4">Terminase</fullName>
    </recommendedName>
</protein>
<dbReference type="AlphaFoldDB" id="A0A2K2G618"/>
<accession>A0A2K2G618</accession>
<name>A0A2K2G618_9SPHN</name>
<comment type="caution">
    <text evidence="2">The sequence shown here is derived from an EMBL/GenBank/DDBJ whole genome shotgun (WGS) entry which is preliminary data.</text>
</comment>
<dbReference type="GO" id="GO:0004519">
    <property type="term" value="F:endonuclease activity"/>
    <property type="evidence" value="ECO:0007669"/>
    <property type="project" value="InterPro"/>
</dbReference>
<dbReference type="Pfam" id="PF05944">
    <property type="entry name" value="Phage_term_smal"/>
    <property type="match status" value="1"/>
</dbReference>
<keyword evidence="3" id="KW-1185">Reference proteome</keyword>
<proteinExistence type="predicted"/>
<evidence type="ECO:0000313" key="2">
    <source>
        <dbReference type="EMBL" id="PNU06481.1"/>
    </source>
</evidence>
<evidence type="ECO:0000313" key="3">
    <source>
        <dbReference type="Proteomes" id="UP000236327"/>
    </source>
</evidence>
<gene>
    <name evidence="2" type="ORF">A8V01_02755</name>
</gene>
<sequence>MVSPFRRHQQMVRGLKSAGPNHVSHRTDTAPPALAADTVAGQEYSALRVLLHDNLRQLADVASIEARNPMKAEFAKAFADWIEGVLLAGEQGRAAQDEIVVTNMVWAIDYRDIEYALRIGAHVLKFNLVMPERYNRTAACFLAEDIATVSLGQHELVTLEQLLQVLALVEGADMPDPAKAKLHKAIGRAYRRKADAFDPSADNAPAGGKAAFASEALTHMQRALALHRDVGVKKDIQELERQLRVLSADAEQQA</sequence>
<dbReference type="OrthoDB" id="8562788at2"/>
<reference evidence="2 3" key="1">
    <citation type="submission" date="2016-05" db="EMBL/GenBank/DDBJ databases">
        <title>Complete genome sequence of Novosphingobium guangzhouense SA925(T).</title>
        <authorList>
            <person name="Sha S."/>
        </authorList>
    </citation>
    <scope>NUCLEOTIDE SEQUENCE [LARGE SCALE GENOMIC DNA]</scope>
    <source>
        <strain evidence="2 3">SA925</strain>
    </source>
</reference>